<keyword evidence="1" id="KW-1133">Transmembrane helix</keyword>
<keyword evidence="1" id="KW-0812">Transmembrane</keyword>
<dbReference type="EMBL" id="FNND01000001">
    <property type="protein sequence ID" value="SDW09666.1"/>
    <property type="molecule type" value="Genomic_DNA"/>
</dbReference>
<dbReference type="GeneID" id="85018525"/>
<organism evidence="2 3">
    <name type="scientific">Capnocytophaga granulosa</name>
    <dbReference type="NCBI Taxonomy" id="45242"/>
    <lineage>
        <taxon>Bacteria</taxon>
        <taxon>Pseudomonadati</taxon>
        <taxon>Bacteroidota</taxon>
        <taxon>Flavobacteriia</taxon>
        <taxon>Flavobacteriales</taxon>
        <taxon>Flavobacteriaceae</taxon>
        <taxon>Capnocytophaga</taxon>
    </lineage>
</organism>
<protein>
    <submittedName>
        <fullName evidence="2">Uncharacterized protein</fullName>
    </submittedName>
</protein>
<accession>A0A1H2QR32</accession>
<evidence type="ECO:0000313" key="3">
    <source>
        <dbReference type="Proteomes" id="UP000182771"/>
    </source>
</evidence>
<keyword evidence="3" id="KW-1185">Reference proteome</keyword>
<name>A0A1H2QR32_9FLAO</name>
<evidence type="ECO:0000313" key="2">
    <source>
        <dbReference type="EMBL" id="SDW09666.1"/>
    </source>
</evidence>
<reference evidence="2 3" key="1">
    <citation type="submission" date="2016-10" db="EMBL/GenBank/DDBJ databases">
        <authorList>
            <person name="Varghese N."/>
            <person name="Submissions S."/>
        </authorList>
    </citation>
    <scope>NUCLEOTIDE SEQUENCE [LARGE SCALE GENOMIC DNA]</scope>
    <source>
        <strain evidence="2 3">DSM 11449</strain>
    </source>
</reference>
<gene>
    <name evidence="2" type="ORF">SAMN05444420_101234</name>
</gene>
<dbReference type="AlphaFoldDB" id="A0A1H2QR32"/>
<feature type="transmembrane region" description="Helical" evidence="1">
    <location>
        <begin position="12"/>
        <end position="37"/>
    </location>
</feature>
<evidence type="ECO:0000256" key="1">
    <source>
        <dbReference type="SAM" id="Phobius"/>
    </source>
</evidence>
<proteinExistence type="predicted"/>
<keyword evidence="1" id="KW-0472">Membrane</keyword>
<sequence length="46" mass="5242">MNILSFLPLYSYTGGTMMILLFALVCLMLTYIVVSIISKNQKRKGR</sequence>
<comment type="caution">
    <text evidence="2">The sequence shown here is derived from an EMBL/GenBank/DDBJ whole genome shotgun (WGS) entry which is preliminary data.</text>
</comment>
<dbReference type="RefSeq" id="WP_009641377.1">
    <property type="nucleotide sequence ID" value="NZ_CAJPRD010000056.1"/>
</dbReference>
<dbReference type="Proteomes" id="UP000182771">
    <property type="component" value="Unassembled WGS sequence"/>
</dbReference>